<evidence type="ECO:0000313" key="2">
    <source>
        <dbReference type="EMBL" id="MBW79503.1"/>
    </source>
</evidence>
<accession>A0A2M4DPK5</accession>
<name>A0A2M4DPK5_ANODA</name>
<proteinExistence type="predicted"/>
<keyword evidence="1" id="KW-0732">Signal</keyword>
<organism evidence="2">
    <name type="scientific">Anopheles darlingi</name>
    <name type="common">Mosquito</name>
    <dbReference type="NCBI Taxonomy" id="43151"/>
    <lineage>
        <taxon>Eukaryota</taxon>
        <taxon>Metazoa</taxon>
        <taxon>Ecdysozoa</taxon>
        <taxon>Arthropoda</taxon>
        <taxon>Hexapoda</taxon>
        <taxon>Insecta</taxon>
        <taxon>Pterygota</taxon>
        <taxon>Neoptera</taxon>
        <taxon>Endopterygota</taxon>
        <taxon>Diptera</taxon>
        <taxon>Nematocera</taxon>
        <taxon>Culicoidea</taxon>
        <taxon>Culicidae</taxon>
        <taxon>Anophelinae</taxon>
        <taxon>Anopheles</taxon>
    </lineage>
</organism>
<feature type="chain" id="PRO_5014824595" evidence="1">
    <location>
        <begin position="23"/>
        <end position="78"/>
    </location>
</feature>
<feature type="signal peptide" evidence="1">
    <location>
        <begin position="1"/>
        <end position="22"/>
    </location>
</feature>
<reference evidence="2" key="1">
    <citation type="submission" date="2018-01" db="EMBL/GenBank/DDBJ databases">
        <title>An insight into the sialome of Amazonian anophelines.</title>
        <authorList>
            <person name="Ribeiro J.M."/>
            <person name="Scarpassa V."/>
            <person name="Calvo E."/>
        </authorList>
    </citation>
    <scope>NUCLEOTIDE SEQUENCE</scope>
</reference>
<protein>
    <submittedName>
        <fullName evidence="2">Putative secreted protein</fullName>
    </submittedName>
</protein>
<evidence type="ECO:0000256" key="1">
    <source>
        <dbReference type="SAM" id="SignalP"/>
    </source>
</evidence>
<sequence>MIMMTMIVSLVSVWWGVATVASLDLQPLPTATPTVSTTSTIMITLSERMIVPRRIWICAIWIYPSFVCRSATWKRCPV</sequence>
<dbReference type="EMBL" id="GGFL01015325">
    <property type="protein sequence ID" value="MBW79503.1"/>
    <property type="molecule type" value="Transcribed_RNA"/>
</dbReference>
<dbReference type="AlphaFoldDB" id="A0A2M4DPK5"/>